<evidence type="ECO:0000313" key="1">
    <source>
        <dbReference type="EMBL" id="CAB4286811.1"/>
    </source>
</evidence>
<reference evidence="1 2" key="1">
    <citation type="submission" date="2020-05" db="EMBL/GenBank/DDBJ databases">
        <authorList>
            <person name="Campoy J."/>
            <person name="Schneeberger K."/>
            <person name="Spophaly S."/>
        </authorList>
    </citation>
    <scope>NUCLEOTIDE SEQUENCE [LARGE SCALE GENOMIC DNA]</scope>
    <source>
        <strain evidence="1">PruArmRojPasFocal</strain>
    </source>
</reference>
<gene>
    <name evidence="1" type="ORF">CURHAP_LOCUS44538</name>
</gene>
<protein>
    <submittedName>
        <fullName evidence="1">Uncharacterized protein</fullName>
    </submittedName>
</protein>
<dbReference type="Proteomes" id="UP000507222">
    <property type="component" value="Unassembled WGS sequence"/>
</dbReference>
<proteinExistence type="predicted"/>
<dbReference type="EMBL" id="CAEKDK010000007">
    <property type="protein sequence ID" value="CAB4286811.1"/>
    <property type="molecule type" value="Genomic_DNA"/>
</dbReference>
<name>A0A6J5VEX6_PRUAR</name>
<dbReference type="AlphaFoldDB" id="A0A6J5VEX6"/>
<organism evidence="1 2">
    <name type="scientific">Prunus armeniaca</name>
    <name type="common">Apricot</name>
    <name type="synonym">Armeniaca vulgaris</name>
    <dbReference type="NCBI Taxonomy" id="36596"/>
    <lineage>
        <taxon>Eukaryota</taxon>
        <taxon>Viridiplantae</taxon>
        <taxon>Streptophyta</taxon>
        <taxon>Embryophyta</taxon>
        <taxon>Tracheophyta</taxon>
        <taxon>Spermatophyta</taxon>
        <taxon>Magnoliopsida</taxon>
        <taxon>eudicotyledons</taxon>
        <taxon>Gunneridae</taxon>
        <taxon>Pentapetalae</taxon>
        <taxon>rosids</taxon>
        <taxon>fabids</taxon>
        <taxon>Rosales</taxon>
        <taxon>Rosaceae</taxon>
        <taxon>Amygdaloideae</taxon>
        <taxon>Amygdaleae</taxon>
        <taxon>Prunus</taxon>
    </lineage>
</organism>
<sequence length="94" mass="10730">MEDQCDSGKGLVSILISDSKIVREKQVSTKLGQERDLGSRKLLKMQDLEYVCLPKGISFFLIEFFGVGKDWVAAMEGYGERGGLWMNFRIYPKF</sequence>
<accession>A0A6J5VEX6</accession>
<evidence type="ECO:0000313" key="2">
    <source>
        <dbReference type="Proteomes" id="UP000507222"/>
    </source>
</evidence>